<sequence length="55" mass="6451">MSLNILNKYNFYSLRNATTYLIYQDNLFTLLQVFFSNTRSGPPQVSMMTLSGIHW</sequence>
<dbReference type="Proteomes" id="UP000279833">
    <property type="component" value="Unassembled WGS sequence"/>
</dbReference>
<reference evidence="3" key="1">
    <citation type="submission" date="2016-06" db="UniProtKB">
        <authorList>
            <consortium name="WormBaseParasite"/>
        </authorList>
    </citation>
    <scope>IDENTIFICATION</scope>
</reference>
<organism evidence="3">
    <name type="scientific">Schistosoma curassoni</name>
    <dbReference type="NCBI Taxonomy" id="6186"/>
    <lineage>
        <taxon>Eukaryota</taxon>
        <taxon>Metazoa</taxon>
        <taxon>Spiralia</taxon>
        <taxon>Lophotrochozoa</taxon>
        <taxon>Platyhelminthes</taxon>
        <taxon>Trematoda</taxon>
        <taxon>Digenea</taxon>
        <taxon>Strigeidida</taxon>
        <taxon>Schistosomatoidea</taxon>
        <taxon>Schistosomatidae</taxon>
        <taxon>Schistosoma</taxon>
    </lineage>
</organism>
<dbReference type="AlphaFoldDB" id="A0A183KVM6"/>
<keyword evidence="2" id="KW-1185">Reference proteome</keyword>
<evidence type="ECO:0000313" key="1">
    <source>
        <dbReference type="EMBL" id="VDP68076.1"/>
    </source>
</evidence>
<evidence type="ECO:0000313" key="3">
    <source>
        <dbReference type="WBParaSite" id="SCUD_0001912201-mRNA-1"/>
    </source>
</evidence>
<evidence type="ECO:0000313" key="2">
    <source>
        <dbReference type="Proteomes" id="UP000279833"/>
    </source>
</evidence>
<dbReference type="WBParaSite" id="SCUD_0001912201-mRNA-1">
    <property type="protein sequence ID" value="SCUD_0001912201-mRNA-1"/>
    <property type="gene ID" value="SCUD_0001912201"/>
</dbReference>
<reference evidence="1 2" key="2">
    <citation type="submission" date="2018-11" db="EMBL/GenBank/DDBJ databases">
        <authorList>
            <consortium name="Pathogen Informatics"/>
        </authorList>
    </citation>
    <scope>NUCLEOTIDE SEQUENCE [LARGE SCALE GENOMIC DNA]</scope>
    <source>
        <strain evidence="1">Dakar</strain>
        <strain evidence="2">Dakar, Senegal</strain>
    </source>
</reference>
<dbReference type="EMBL" id="UZAK01041980">
    <property type="protein sequence ID" value="VDP68076.1"/>
    <property type="molecule type" value="Genomic_DNA"/>
</dbReference>
<accession>A0A183KVM6</accession>
<gene>
    <name evidence="1" type="ORF">SCUD_LOCUS19118</name>
</gene>
<name>A0A183KVM6_9TREM</name>
<proteinExistence type="predicted"/>
<protein>
    <submittedName>
        <fullName evidence="1 3">Uncharacterized protein</fullName>
    </submittedName>
</protein>